<evidence type="ECO:0000256" key="1">
    <source>
        <dbReference type="SAM" id="MobiDB-lite"/>
    </source>
</evidence>
<dbReference type="EMBL" id="QEWE01000035">
    <property type="protein sequence ID" value="REJ24879.1"/>
    <property type="molecule type" value="Genomic_DNA"/>
</dbReference>
<sequence length="124" mass="13700">MGRPFLFEETGADPRIPQTGRGTKGKGAEAARQETVSIEESQDPGKASSRKTARRERPGPLCRALLPGRRHAAKAGSHPCEDSACFPIRTTPKAQTDRPPWRHHFLADPRPDISHPRAQNIICF</sequence>
<organism evidence="2 3">
    <name type="scientific">Caldibacillus debilis</name>
    <dbReference type="NCBI Taxonomy" id="301148"/>
    <lineage>
        <taxon>Bacteria</taxon>
        <taxon>Bacillati</taxon>
        <taxon>Bacillota</taxon>
        <taxon>Bacilli</taxon>
        <taxon>Bacillales</taxon>
        <taxon>Bacillaceae</taxon>
        <taxon>Caldibacillus</taxon>
    </lineage>
</organism>
<accession>A0A3E0JY24</accession>
<comment type="caution">
    <text evidence="2">The sequence shown here is derived from an EMBL/GenBank/DDBJ whole genome shotgun (WGS) entry which is preliminary data.</text>
</comment>
<feature type="compositionally biased region" description="Basic and acidic residues" evidence="1">
    <location>
        <begin position="95"/>
        <end position="112"/>
    </location>
</feature>
<name>A0A3E0JY24_9BACI</name>
<evidence type="ECO:0000313" key="2">
    <source>
        <dbReference type="EMBL" id="REJ24879.1"/>
    </source>
</evidence>
<proteinExistence type="predicted"/>
<evidence type="ECO:0000313" key="3">
    <source>
        <dbReference type="Proteomes" id="UP000257014"/>
    </source>
</evidence>
<gene>
    <name evidence="2" type="ORF">C6P37_15480</name>
</gene>
<dbReference type="AlphaFoldDB" id="A0A3E0JY24"/>
<reference evidence="2 3" key="1">
    <citation type="submission" date="2018-03" db="EMBL/GenBank/DDBJ databases">
        <authorList>
            <person name="Keele B.F."/>
        </authorList>
    </citation>
    <scope>NUCLEOTIDE SEQUENCE [LARGE SCALE GENOMIC DNA]</scope>
    <source>
        <strain evidence="2">ZCTH4_d</strain>
    </source>
</reference>
<dbReference type="Proteomes" id="UP000257014">
    <property type="component" value="Unassembled WGS sequence"/>
</dbReference>
<feature type="region of interest" description="Disordered" evidence="1">
    <location>
        <begin position="91"/>
        <end position="112"/>
    </location>
</feature>
<feature type="region of interest" description="Disordered" evidence="1">
    <location>
        <begin position="1"/>
        <end position="62"/>
    </location>
</feature>
<protein>
    <submittedName>
        <fullName evidence="2">Uncharacterized protein</fullName>
    </submittedName>
</protein>